<feature type="transmembrane region" description="Helical" evidence="2">
    <location>
        <begin position="82"/>
        <end position="101"/>
    </location>
</feature>
<keyword evidence="2" id="KW-0812">Transmembrane</keyword>
<dbReference type="EMBL" id="CP001111">
    <property type="protein sequence ID" value="ACF52168.1"/>
    <property type="molecule type" value="Genomic_DNA"/>
</dbReference>
<feature type="transmembrane region" description="Helical" evidence="2">
    <location>
        <begin position="174"/>
        <end position="192"/>
    </location>
</feature>
<dbReference type="AlphaFoldDB" id="B4SNE3"/>
<dbReference type="STRING" id="391008.Smal_2465"/>
<evidence type="ECO:0000256" key="2">
    <source>
        <dbReference type="SAM" id="Phobius"/>
    </source>
</evidence>
<feature type="region of interest" description="Disordered" evidence="1">
    <location>
        <begin position="1"/>
        <end position="50"/>
    </location>
</feature>
<gene>
    <name evidence="3" type="ordered locus">Smal_2465</name>
</gene>
<feature type="transmembrane region" description="Helical" evidence="2">
    <location>
        <begin position="150"/>
        <end position="168"/>
    </location>
</feature>
<keyword evidence="2" id="KW-0472">Membrane</keyword>
<name>B4SNE3_STRM5</name>
<keyword evidence="2" id="KW-1133">Transmembrane helix</keyword>
<protein>
    <recommendedName>
        <fullName evidence="5">Transmembrane protein</fullName>
    </recommendedName>
</protein>
<dbReference type="HOGENOM" id="CLU_1250056_0_0_6"/>
<evidence type="ECO:0000256" key="1">
    <source>
        <dbReference type="SAM" id="MobiDB-lite"/>
    </source>
</evidence>
<feature type="transmembrane region" description="Helical" evidence="2">
    <location>
        <begin position="107"/>
        <end position="129"/>
    </location>
</feature>
<evidence type="ECO:0000313" key="4">
    <source>
        <dbReference type="Proteomes" id="UP000001867"/>
    </source>
</evidence>
<accession>B4SNE3</accession>
<reference evidence="3 4" key="1">
    <citation type="submission" date="2008-06" db="EMBL/GenBank/DDBJ databases">
        <title>Complete sequence of Stenotrophomonas maltophilia R551-3.</title>
        <authorList>
            <consortium name="US DOE Joint Genome Institute"/>
            <person name="Lucas S."/>
            <person name="Copeland A."/>
            <person name="Lapidus A."/>
            <person name="Glavina del Rio T."/>
            <person name="Dalin E."/>
            <person name="Tice H."/>
            <person name="Pitluck S."/>
            <person name="Chain P."/>
            <person name="Malfatti S."/>
            <person name="Shin M."/>
            <person name="Vergez L."/>
            <person name="Lang D."/>
            <person name="Schmutz J."/>
            <person name="Larimer F."/>
            <person name="Land M."/>
            <person name="Hauser L."/>
            <person name="Kyrpides N."/>
            <person name="Mikhailova N."/>
            <person name="Taghavi S."/>
            <person name="Monchy S."/>
            <person name="Newman L."/>
            <person name="Vangronsveld J."/>
            <person name="van der Lelie D."/>
            <person name="Richardson P."/>
        </authorList>
    </citation>
    <scope>NUCLEOTIDE SEQUENCE [LARGE SCALE GENOMIC DNA]</scope>
    <source>
        <strain evidence="3 4">R551-3</strain>
    </source>
</reference>
<evidence type="ECO:0008006" key="5">
    <source>
        <dbReference type="Google" id="ProtNLM"/>
    </source>
</evidence>
<evidence type="ECO:0000313" key="3">
    <source>
        <dbReference type="EMBL" id="ACF52168.1"/>
    </source>
</evidence>
<sequence>MFAGQHRGVAPAVPPRSDLTGSLHVTQGAPPPSSSTRSVAPRNSPGLTAAAWNRRPRTGRALGLEHWPHWLRAVPEPERAGVLMRLFGALFLLLPGIALVASTYRHASAAAAAAVLLFVAVHAALHGLAAWRAATSRPMSPLLRALDGHAAGTMIASALLIAIGAGMTKLPVPAFFWLLAGAVSQLFAARLSGHRLRNALLVLGSALQFIAVALLTLLAAR</sequence>
<feature type="transmembrane region" description="Helical" evidence="2">
    <location>
        <begin position="199"/>
        <end position="220"/>
    </location>
</feature>
<dbReference type="Proteomes" id="UP000001867">
    <property type="component" value="Chromosome"/>
</dbReference>
<organism evidence="3 4">
    <name type="scientific">Stenotrophomonas maltophilia (strain R551-3)</name>
    <dbReference type="NCBI Taxonomy" id="391008"/>
    <lineage>
        <taxon>Bacteria</taxon>
        <taxon>Pseudomonadati</taxon>
        <taxon>Pseudomonadota</taxon>
        <taxon>Gammaproteobacteria</taxon>
        <taxon>Lysobacterales</taxon>
        <taxon>Lysobacteraceae</taxon>
        <taxon>Stenotrophomonas</taxon>
        <taxon>Stenotrophomonas maltophilia group</taxon>
    </lineage>
</organism>
<proteinExistence type="predicted"/>
<dbReference type="KEGG" id="smt:Smal_2465"/>